<accession>A0A927IIW3</accession>
<dbReference type="Gene3D" id="2.130.10.10">
    <property type="entry name" value="YVTN repeat-like/Quinoprotein amine dehydrogenase"/>
    <property type="match status" value="1"/>
</dbReference>
<evidence type="ECO:0000313" key="2">
    <source>
        <dbReference type="Proteomes" id="UP000622317"/>
    </source>
</evidence>
<comment type="caution">
    <text evidence="1">The sequence shown here is derived from an EMBL/GenBank/DDBJ whole genome shotgun (WGS) entry which is preliminary data.</text>
</comment>
<name>A0A927IIW3_9BACT</name>
<dbReference type="PANTHER" id="PTHR43739">
    <property type="entry name" value="XYLOGLUCANASE (EUROFUNG)"/>
    <property type="match status" value="1"/>
</dbReference>
<protein>
    <submittedName>
        <fullName evidence="1">Exo-alpha-sialidase</fullName>
    </submittedName>
</protein>
<proteinExistence type="predicted"/>
<dbReference type="PANTHER" id="PTHR43739:SF5">
    <property type="entry name" value="EXO-ALPHA-SIALIDASE"/>
    <property type="match status" value="1"/>
</dbReference>
<dbReference type="RefSeq" id="WP_191618021.1">
    <property type="nucleotide sequence ID" value="NZ_JACYFG010000038.1"/>
</dbReference>
<keyword evidence="2" id="KW-1185">Reference proteome</keyword>
<reference evidence="1" key="1">
    <citation type="submission" date="2020-09" db="EMBL/GenBank/DDBJ databases">
        <title>Pelagicoccus enzymogenes sp. nov. with an EPS production, isolated from marine sediment.</title>
        <authorList>
            <person name="Feng X."/>
        </authorList>
    </citation>
    <scope>NUCLEOTIDE SEQUENCE</scope>
    <source>
        <strain evidence="1">NFK12</strain>
    </source>
</reference>
<dbReference type="Proteomes" id="UP000622317">
    <property type="component" value="Unassembled WGS sequence"/>
</dbReference>
<dbReference type="InterPro" id="IPR015943">
    <property type="entry name" value="WD40/YVTN_repeat-like_dom_sf"/>
</dbReference>
<organism evidence="1 2">
    <name type="scientific">Pelagicoccus enzymogenes</name>
    <dbReference type="NCBI Taxonomy" id="2773457"/>
    <lineage>
        <taxon>Bacteria</taxon>
        <taxon>Pseudomonadati</taxon>
        <taxon>Verrucomicrobiota</taxon>
        <taxon>Opitutia</taxon>
        <taxon>Puniceicoccales</taxon>
        <taxon>Pelagicoccaceae</taxon>
        <taxon>Pelagicoccus</taxon>
    </lineage>
</organism>
<sequence>MQQNLLVSTRKGLFTFDQSAPNEWTVRNTAFLGDAVTLAMVDPRSGHSFAALNHGHFGVKLHRKTKGLDEWSEITSPAYPDFPDGREPDRCPMRDIEIPWKLELIWALAPGGDDQPGRIWCGTLPGGLFKSDDHGDSWTFIRSLWDVPERARWMGGGYDYPGIHSVCVDPRDSNHVTVAISCGGIWETYDDGDTWSQIGQGLRNDYLPPDQAFDPVAQDPHIMVQCPSSPDHLWVQHHNGIFKSTDGGKTFSEIKEAGPSVFGFASAVHPQKPDTAWFVPAIKDEQRIPVDGKLVVTRTRDGGASFETLKEGLPQAHAYDLVYRHALAIDSSGYQLALGSTTGNLWTTKNQGDSWTLASSTLPPIASVCFF</sequence>
<evidence type="ECO:0000313" key="1">
    <source>
        <dbReference type="EMBL" id="MBD5780915.1"/>
    </source>
</evidence>
<dbReference type="InterPro" id="IPR052025">
    <property type="entry name" value="Xyloglucanase_GH74"/>
</dbReference>
<dbReference type="EMBL" id="JACYFG010000038">
    <property type="protein sequence ID" value="MBD5780915.1"/>
    <property type="molecule type" value="Genomic_DNA"/>
</dbReference>
<gene>
    <name evidence="1" type="ORF">IEN85_15555</name>
</gene>
<dbReference type="SUPFAM" id="SSF110296">
    <property type="entry name" value="Oligoxyloglucan reducing end-specific cellobiohydrolase"/>
    <property type="match status" value="1"/>
</dbReference>
<dbReference type="AlphaFoldDB" id="A0A927IIW3"/>
<dbReference type="GO" id="GO:0010411">
    <property type="term" value="P:xyloglucan metabolic process"/>
    <property type="evidence" value="ECO:0007669"/>
    <property type="project" value="TreeGrafter"/>
</dbReference>